<dbReference type="RefSeq" id="WP_085518945.1">
    <property type="nucleotide sequence ID" value="NZ_FXAW01000010.1"/>
</dbReference>
<dbReference type="STRING" id="1028.SAMN05661096_03823"/>
<keyword evidence="3" id="KW-1185">Reference proteome</keyword>
<proteinExistence type="predicted"/>
<dbReference type="OrthoDB" id="1249607at2"/>
<keyword evidence="1" id="KW-1133">Transmembrane helix</keyword>
<feature type="transmembrane region" description="Helical" evidence="1">
    <location>
        <begin position="70"/>
        <end position="88"/>
    </location>
</feature>
<dbReference type="EMBL" id="FXAW01000010">
    <property type="protein sequence ID" value="SMG51826.1"/>
    <property type="molecule type" value="Genomic_DNA"/>
</dbReference>
<evidence type="ECO:0000313" key="3">
    <source>
        <dbReference type="Proteomes" id="UP000193804"/>
    </source>
</evidence>
<protein>
    <submittedName>
        <fullName evidence="2">Uncharacterized protein</fullName>
    </submittedName>
</protein>
<dbReference type="Proteomes" id="UP000193804">
    <property type="component" value="Unassembled WGS sequence"/>
</dbReference>
<name>A0A1X7LD86_9BACT</name>
<evidence type="ECO:0000313" key="2">
    <source>
        <dbReference type="EMBL" id="SMG51826.1"/>
    </source>
</evidence>
<evidence type="ECO:0000256" key="1">
    <source>
        <dbReference type="SAM" id="Phobius"/>
    </source>
</evidence>
<feature type="transmembrane region" description="Helical" evidence="1">
    <location>
        <begin position="45"/>
        <end position="64"/>
    </location>
</feature>
<feature type="transmembrane region" description="Helical" evidence="1">
    <location>
        <begin position="121"/>
        <end position="141"/>
    </location>
</feature>
<dbReference type="AlphaFoldDB" id="A0A1X7LD86"/>
<keyword evidence="1" id="KW-0812">Transmembrane</keyword>
<reference evidence="3" key="1">
    <citation type="submission" date="2017-04" db="EMBL/GenBank/DDBJ databases">
        <authorList>
            <person name="Varghese N."/>
            <person name="Submissions S."/>
        </authorList>
    </citation>
    <scope>NUCLEOTIDE SEQUENCE [LARGE SCALE GENOMIC DNA]</scope>
    <source>
        <strain evidence="3">DSM 4125</strain>
    </source>
</reference>
<feature type="transmembrane region" description="Helical" evidence="1">
    <location>
        <begin position="173"/>
        <end position="192"/>
    </location>
</feature>
<gene>
    <name evidence="2" type="ORF">SAMN05661096_03823</name>
</gene>
<sequence length="217" mass="24555">MNLDEIKKKMEAEGMRDLSVPKNIKQLEESKLPIQKVRKSMRSEIISQLLIIIAFFTVPLMLEMNQMAKGLYFILQFITALITLLYIAKMTWFLNKTSTISGSSRDTVMGFIHDLKLTLEVYKTAIIAGSLILPLSVAALFSGSGKLHFSLGEIQLGGEELFFKLFSLNMSPINIMICTLIYLLMAAGIYYITVKWANGLYGIHIDKLEETLQEFEV</sequence>
<organism evidence="2 3">
    <name type="scientific">Marivirga sericea</name>
    <dbReference type="NCBI Taxonomy" id="1028"/>
    <lineage>
        <taxon>Bacteria</taxon>
        <taxon>Pseudomonadati</taxon>
        <taxon>Bacteroidota</taxon>
        <taxon>Cytophagia</taxon>
        <taxon>Cytophagales</taxon>
        <taxon>Marivirgaceae</taxon>
        <taxon>Marivirga</taxon>
    </lineage>
</organism>
<accession>A0A1X7LD86</accession>
<keyword evidence="1" id="KW-0472">Membrane</keyword>